<dbReference type="AlphaFoldDB" id="A0A2N5U8S5"/>
<dbReference type="EMBL" id="PGCJ01000285">
    <property type="protein sequence ID" value="PLW34068.1"/>
    <property type="molecule type" value="Genomic_DNA"/>
</dbReference>
<name>A0A2N5U8S5_9BASI</name>
<evidence type="ECO:0000313" key="2">
    <source>
        <dbReference type="Proteomes" id="UP000235388"/>
    </source>
</evidence>
<keyword evidence="2" id="KW-1185">Reference proteome</keyword>
<evidence type="ECO:0000313" key="1">
    <source>
        <dbReference type="EMBL" id="PLW34068.1"/>
    </source>
</evidence>
<gene>
    <name evidence="1" type="ORF">PCANC_27434</name>
</gene>
<proteinExistence type="predicted"/>
<organism evidence="1 2">
    <name type="scientific">Puccinia coronata f. sp. avenae</name>
    <dbReference type="NCBI Taxonomy" id="200324"/>
    <lineage>
        <taxon>Eukaryota</taxon>
        <taxon>Fungi</taxon>
        <taxon>Dikarya</taxon>
        <taxon>Basidiomycota</taxon>
        <taxon>Pucciniomycotina</taxon>
        <taxon>Pucciniomycetes</taxon>
        <taxon>Pucciniales</taxon>
        <taxon>Pucciniaceae</taxon>
        <taxon>Puccinia</taxon>
    </lineage>
</organism>
<accession>A0A2N5U8S5</accession>
<dbReference type="Proteomes" id="UP000235388">
    <property type="component" value="Unassembled WGS sequence"/>
</dbReference>
<protein>
    <submittedName>
        <fullName evidence="1">Uncharacterized protein</fullName>
    </submittedName>
</protein>
<comment type="caution">
    <text evidence="1">The sequence shown here is derived from an EMBL/GenBank/DDBJ whole genome shotgun (WGS) entry which is preliminary data.</text>
</comment>
<reference evidence="1 2" key="1">
    <citation type="submission" date="2017-11" db="EMBL/GenBank/DDBJ databases">
        <title>De novo assembly and phasing of dikaryotic genomes from two isolates of Puccinia coronata f. sp. avenae, the causal agent of oat crown rust.</title>
        <authorList>
            <person name="Miller M.E."/>
            <person name="Zhang Y."/>
            <person name="Omidvar V."/>
            <person name="Sperschneider J."/>
            <person name="Schwessinger B."/>
            <person name="Raley C."/>
            <person name="Palmer J.M."/>
            <person name="Garnica D."/>
            <person name="Upadhyaya N."/>
            <person name="Rathjen J."/>
            <person name="Taylor J.M."/>
            <person name="Park R.F."/>
            <person name="Dodds P.N."/>
            <person name="Hirsch C.D."/>
            <person name="Kianian S.F."/>
            <person name="Figueroa M."/>
        </authorList>
    </citation>
    <scope>NUCLEOTIDE SEQUENCE [LARGE SCALE GENOMIC DNA]</scope>
    <source>
        <strain evidence="1">12NC29</strain>
    </source>
</reference>
<sequence>MKSSCFPAKMQTCGQYVCLTTSGAIQNTKPCREGLWILATLIRVPSSTLIRVPRGLHKPLDLRGLRELGRTGVHGQHACPAGPHTEPSVLTPFVGVRHAGVCTPVWEGVQPRMPFF</sequence>